<evidence type="ECO:0000256" key="1">
    <source>
        <dbReference type="SAM" id="MobiDB-lite"/>
    </source>
</evidence>
<organism evidence="2 3">
    <name type="scientific">Alcanivorax xiamenensis</name>
    <dbReference type="NCBI Taxonomy" id="1177156"/>
    <lineage>
        <taxon>Bacteria</taxon>
        <taxon>Pseudomonadati</taxon>
        <taxon>Pseudomonadota</taxon>
        <taxon>Gammaproteobacteria</taxon>
        <taxon>Oceanospirillales</taxon>
        <taxon>Alcanivoracaceae</taxon>
        <taxon>Alcanivorax</taxon>
    </lineage>
</organism>
<dbReference type="EMBL" id="AQPF01000075">
    <property type="protein sequence ID" value="KAF0802193.1"/>
    <property type="molecule type" value="Genomic_DNA"/>
</dbReference>
<sequence>MDYRVGYRSEFGECLWLADQAHECNSGEWYTVVPPEARLFPESEAWAAVQELALGHDVVVVERVEGSEVPSIGKGRGAPRRDEGASGVPSGG</sequence>
<gene>
    <name evidence="2" type="ORF">A6D6_04106</name>
</gene>
<dbReference type="Proteomes" id="UP000771797">
    <property type="component" value="Unassembled WGS sequence"/>
</dbReference>
<protein>
    <submittedName>
        <fullName evidence="2">Uncharacterized protein</fullName>
    </submittedName>
</protein>
<accession>A0ABQ6Y2D8</accession>
<name>A0ABQ6Y2D8_9GAMM</name>
<comment type="caution">
    <text evidence="2">The sequence shown here is derived from an EMBL/GenBank/DDBJ whole genome shotgun (WGS) entry which is preliminary data.</text>
</comment>
<evidence type="ECO:0000313" key="3">
    <source>
        <dbReference type="Proteomes" id="UP000771797"/>
    </source>
</evidence>
<feature type="non-terminal residue" evidence="2">
    <location>
        <position position="92"/>
    </location>
</feature>
<proteinExistence type="predicted"/>
<feature type="region of interest" description="Disordered" evidence="1">
    <location>
        <begin position="67"/>
        <end position="92"/>
    </location>
</feature>
<evidence type="ECO:0000313" key="2">
    <source>
        <dbReference type="EMBL" id="KAF0802193.1"/>
    </source>
</evidence>
<dbReference type="RefSeq" id="WP_159661749.1">
    <property type="nucleotide sequence ID" value="NZ_AQPF01000075.1"/>
</dbReference>
<keyword evidence="3" id="KW-1185">Reference proteome</keyword>
<reference evidence="2 3" key="1">
    <citation type="submission" date="2012-09" db="EMBL/GenBank/DDBJ databases">
        <title>Genome Sequence of alkane-degrading Bacterium Alcanivorax sp. 6-D-6.</title>
        <authorList>
            <person name="Lai Q."/>
            <person name="Shao Z."/>
        </authorList>
    </citation>
    <scope>NUCLEOTIDE SEQUENCE [LARGE SCALE GENOMIC DNA]</scope>
    <source>
        <strain evidence="2 3">6-D-6</strain>
    </source>
</reference>